<dbReference type="FunCoup" id="H1XWN2">
    <property type="interactions" value="96"/>
</dbReference>
<name>H1XWN2_CALAY</name>
<evidence type="ECO:0000256" key="2">
    <source>
        <dbReference type="PROSITE-ProRule" id="PRU00335"/>
    </source>
</evidence>
<dbReference type="PROSITE" id="PS50977">
    <property type="entry name" value="HTH_TETR_2"/>
    <property type="match status" value="1"/>
</dbReference>
<evidence type="ECO:0000259" key="3">
    <source>
        <dbReference type="PROSITE" id="PS50977"/>
    </source>
</evidence>
<dbReference type="HOGENOM" id="CLU_069356_12_3_0"/>
<keyword evidence="1 2" id="KW-0238">DNA-binding</keyword>
<dbReference type="SUPFAM" id="SSF46689">
    <property type="entry name" value="Homeodomain-like"/>
    <property type="match status" value="1"/>
</dbReference>
<dbReference type="SUPFAM" id="SSF48498">
    <property type="entry name" value="Tetracyclin repressor-like, C-terminal domain"/>
    <property type="match status" value="1"/>
</dbReference>
<evidence type="ECO:0000256" key="1">
    <source>
        <dbReference type="ARBA" id="ARBA00023125"/>
    </source>
</evidence>
<dbReference type="GO" id="GO:0003677">
    <property type="term" value="F:DNA binding"/>
    <property type="evidence" value="ECO:0007669"/>
    <property type="project" value="UniProtKB-UniRule"/>
</dbReference>
<dbReference type="PRINTS" id="PR00455">
    <property type="entry name" value="HTHTETR"/>
</dbReference>
<dbReference type="STRING" id="880073.Cabys_1048"/>
<dbReference type="InParanoid" id="H1XWN2"/>
<organism evidence="4 5">
    <name type="scientific">Caldithrix abyssi DSM 13497</name>
    <dbReference type="NCBI Taxonomy" id="880073"/>
    <lineage>
        <taxon>Bacteria</taxon>
        <taxon>Pseudomonadati</taxon>
        <taxon>Calditrichota</taxon>
        <taxon>Calditrichia</taxon>
        <taxon>Calditrichales</taxon>
        <taxon>Calditrichaceae</taxon>
        <taxon>Caldithrix</taxon>
    </lineage>
</organism>
<dbReference type="InterPro" id="IPR050624">
    <property type="entry name" value="HTH-type_Tx_Regulator"/>
</dbReference>
<reference evidence="4 5" key="1">
    <citation type="submission" date="2011-09" db="EMBL/GenBank/DDBJ databases">
        <title>The permanent draft genome of Caldithrix abyssi DSM 13497.</title>
        <authorList>
            <consortium name="US DOE Joint Genome Institute (JGI-PGF)"/>
            <person name="Lucas S."/>
            <person name="Han J."/>
            <person name="Lapidus A."/>
            <person name="Bruce D."/>
            <person name="Goodwin L."/>
            <person name="Pitluck S."/>
            <person name="Peters L."/>
            <person name="Kyrpides N."/>
            <person name="Mavromatis K."/>
            <person name="Ivanova N."/>
            <person name="Mikhailova N."/>
            <person name="Chertkov O."/>
            <person name="Detter J.C."/>
            <person name="Tapia R."/>
            <person name="Han C."/>
            <person name="Land M."/>
            <person name="Hauser L."/>
            <person name="Markowitz V."/>
            <person name="Cheng J.-F."/>
            <person name="Hugenholtz P."/>
            <person name="Woyke T."/>
            <person name="Wu D."/>
            <person name="Spring S."/>
            <person name="Brambilla E."/>
            <person name="Klenk H.-P."/>
            <person name="Eisen J.A."/>
        </authorList>
    </citation>
    <scope>NUCLEOTIDE SEQUENCE [LARGE SCALE GENOMIC DNA]</scope>
    <source>
        <strain evidence="4 5">DSM 13497</strain>
    </source>
</reference>
<gene>
    <name evidence="4" type="ORF">Calab_2260</name>
</gene>
<evidence type="ECO:0000313" key="5">
    <source>
        <dbReference type="Proteomes" id="UP000004671"/>
    </source>
</evidence>
<dbReference type="eggNOG" id="COG1309">
    <property type="taxonomic scope" value="Bacteria"/>
</dbReference>
<dbReference type="InterPro" id="IPR001647">
    <property type="entry name" value="HTH_TetR"/>
</dbReference>
<dbReference type="Proteomes" id="UP000004671">
    <property type="component" value="Chromosome"/>
</dbReference>
<sequence length="198" mass="23281">MSRVSTEIRQEQIVSEAIKIIHQKGYSGLSIRELAGKVGISEPAIYRHFRSKEEIILRILERMNRFGDLLRQELNKLPDARSKIKKLVEMHLEFLEANREMTSVIFSEEIFEPREGIQQKVREIIRSRREFLDQLLEVARQNKEVVDVPAQELSIVILGYLRMTVLEWRTANFSFSLQDRGQRIIETLDKIIFIKDVS</sequence>
<keyword evidence="5" id="KW-1185">Reference proteome</keyword>
<dbReference type="Pfam" id="PF08359">
    <property type="entry name" value="TetR_C_4"/>
    <property type="match status" value="1"/>
</dbReference>
<dbReference type="InterPro" id="IPR023772">
    <property type="entry name" value="DNA-bd_HTH_TetR-type_CS"/>
</dbReference>
<accession>H1XWN2</accession>
<dbReference type="PANTHER" id="PTHR43479:SF11">
    <property type="entry name" value="ACREF_ENVCD OPERON REPRESSOR-RELATED"/>
    <property type="match status" value="1"/>
</dbReference>
<dbReference type="EMBL" id="CM001402">
    <property type="protein sequence ID" value="EHO41870.1"/>
    <property type="molecule type" value="Genomic_DNA"/>
</dbReference>
<feature type="DNA-binding region" description="H-T-H motif" evidence="2">
    <location>
        <begin position="30"/>
        <end position="49"/>
    </location>
</feature>
<feature type="domain" description="HTH tetR-type" evidence="3">
    <location>
        <begin position="7"/>
        <end position="67"/>
    </location>
</feature>
<dbReference type="Pfam" id="PF00440">
    <property type="entry name" value="TetR_N"/>
    <property type="match status" value="1"/>
</dbReference>
<dbReference type="InterPro" id="IPR009057">
    <property type="entry name" value="Homeodomain-like_sf"/>
</dbReference>
<dbReference type="PaxDb" id="880073-Calab_2260"/>
<evidence type="ECO:0000313" key="4">
    <source>
        <dbReference type="EMBL" id="EHO41870.1"/>
    </source>
</evidence>
<dbReference type="PANTHER" id="PTHR43479">
    <property type="entry name" value="ACREF/ENVCD OPERON REPRESSOR-RELATED"/>
    <property type="match status" value="1"/>
</dbReference>
<dbReference type="PROSITE" id="PS01081">
    <property type="entry name" value="HTH_TETR_1"/>
    <property type="match status" value="1"/>
</dbReference>
<protein>
    <submittedName>
        <fullName evidence="4">Regulatory protein TetR</fullName>
    </submittedName>
</protein>
<dbReference type="AlphaFoldDB" id="H1XWN2"/>
<dbReference type="InterPro" id="IPR036271">
    <property type="entry name" value="Tet_transcr_reg_TetR-rel_C_sf"/>
</dbReference>
<proteinExistence type="predicted"/>
<dbReference type="Gene3D" id="1.10.357.10">
    <property type="entry name" value="Tetracycline Repressor, domain 2"/>
    <property type="match status" value="1"/>
</dbReference>
<dbReference type="InterPro" id="IPR013570">
    <property type="entry name" value="Tscrpt_reg_YsiA_C"/>
</dbReference>